<comment type="caution">
    <text evidence="1">The sequence shown here is derived from an EMBL/GenBank/DDBJ whole genome shotgun (WGS) entry which is preliminary data.</text>
</comment>
<name>A0A0F9BBD2_9ZZZZ</name>
<reference evidence="1" key="1">
    <citation type="journal article" date="2015" name="Nature">
        <title>Complex archaea that bridge the gap between prokaryotes and eukaryotes.</title>
        <authorList>
            <person name="Spang A."/>
            <person name="Saw J.H."/>
            <person name="Jorgensen S.L."/>
            <person name="Zaremba-Niedzwiedzka K."/>
            <person name="Martijn J."/>
            <person name="Lind A.E."/>
            <person name="van Eijk R."/>
            <person name="Schleper C."/>
            <person name="Guy L."/>
            <person name="Ettema T.J."/>
        </authorList>
    </citation>
    <scope>NUCLEOTIDE SEQUENCE</scope>
</reference>
<dbReference type="AlphaFoldDB" id="A0A0F9BBD2"/>
<protein>
    <submittedName>
        <fullName evidence="1">Uncharacterized protein</fullName>
    </submittedName>
</protein>
<proteinExistence type="predicted"/>
<accession>A0A0F9BBD2</accession>
<feature type="non-terminal residue" evidence="1">
    <location>
        <position position="165"/>
    </location>
</feature>
<dbReference type="EMBL" id="LAZR01052985">
    <property type="protein sequence ID" value="KKK81751.1"/>
    <property type="molecule type" value="Genomic_DNA"/>
</dbReference>
<evidence type="ECO:0000313" key="1">
    <source>
        <dbReference type="EMBL" id="KKK81751.1"/>
    </source>
</evidence>
<gene>
    <name evidence="1" type="ORF">LCGC14_2810280</name>
</gene>
<organism evidence="1">
    <name type="scientific">marine sediment metagenome</name>
    <dbReference type="NCBI Taxonomy" id="412755"/>
    <lineage>
        <taxon>unclassified sequences</taxon>
        <taxon>metagenomes</taxon>
        <taxon>ecological metagenomes</taxon>
    </lineage>
</organism>
<sequence>MSFRNMWDNPVGGVPFKYDEASDAAAAAAEKVAADAAAAAEAGKMKELPAFEELRNFFPDDLKADKSLDSYTGKEGTANFVKTFISAQKMAGVALKLPAEGASDEERTATLKDVYTKLGCPDKPEYAVNIDEKHKSSGVFSEDVQRTFFAKAHSLGLNTTQVQAL</sequence>